<evidence type="ECO:0000313" key="12">
    <source>
        <dbReference type="Proteomes" id="UP000433483"/>
    </source>
</evidence>
<dbReference type="EMBL" id="QXGD01000061">
    <property type="protein sequence ID" value="KAE9255429.1"/>
    <property type="molecule type" value="Genomic_DNA"/>
</dbReference>
<dbReference type="EMBL" id="QXGC01000187">
    <property type="protein sequence ID" value="KAE9245686.1"/>
    <property type="molecule type" value="Genomic_DNA"/>
</dbReference>
<dbReference type="EMBL" id="QXGB01000208">
    <property type="protein sequence ID" value="KAE9224596.1"/>
    <property type="molecule type" value="Genomic_DNA"/>
</dbReference>
<dbReference type="EMBL" id="QXGA01000190">
    <property type="protein sequence ID" value="KAE9150427.1"/>
    <property type="molecule type" value="Genomic_DNA"/>
</dbReference>
<evidence type="ECO:0000313" key="19">
    <source>
        <dbReference type="Proteomes" id="UP000486351"/>
    </source>
</evidence>
<name>A0A6A3LTU6_9STRA</name>
<evidence type="ECO:0000313" key="5">
    <source>
        <dbReference type="EMBL" id="KAE9150427.1"/>
    </source>
</evidence>
<evidence type="ECO:0000313" key="13">
    <source>
        <dbReference type="Proteomes" id="UP000437068"/>
    </source>
</evidence>
<dbReference type="EMBL" id="QXFY01000151">
    <property type="protein sequence ID" value="KAE9354631.1"/>
    <property type="molecule type" value="Genomic_DNA"/>
</dbReference>
<proteinExistence type="predicted"/>
<reference evidence="17 18" key="1">
    <citation type="submission" date="2018-09" db="EMBL/GenBank/DDBJ databases">
        <title>Genomic investigation of the strawberry pathogen Phytophthora fragariae indicates pathogenicity is determined by transcriptional variation in three key races.</title>
        <authorList>
            <person name="Adams T.M."/>
            <person name="Armitage A.D."/>
            <person name="Sobczyk M.K."/>
            <person name="Bates H.J."/>
            <person name="Dunwell J.M."/>
            <person name="Nellist C.F."/>
            <person name="Harrison R.J."/>
        </authorList>
    </citation>
    <scope>NUCLEOTIDE SEQUENCE [LARGE SCALE GENOMIC DNA]</scope>
    <source>
        <strain evidence="9 13">A4</strain>
        <strain evidence="8 14">BC-1</strain>
        <strain evidence="7 18">BC-23</strain>
        <strain evidence="6 12">NOV-27</strain>
        <strain evidence="5 15">NOV-5</strain>
        <strain evidence="3 16">NOV-71</strain>
        <strain evidence="10 19">NOV-77</strain>
        <strain evidence="1 11">NOV-9</strain>
        <strain evidence="4 20">ONT-3</strain>
        <strain evidence="2 17">SCRP245</strain>
    </source>
</reference>
<dbReference type="EMBL" id="QXFX01000183">
    <property type="protein sequence ID" value="KAE9126960.1"/>
    <property type="molecule type" value="Genomic_DNA"/>
</dbReference>
<dbReference type="Proteomes" id="UP000440732">
    <property type="component" value="Unassembled WGS sequence"/>
</dbReference>
<protein>
    <submittedName>
        <fullName evidence="2">Uncharacterized protein</fullName>
    </submittedName>
</protein>
<dbReference type="EMBL" id="QXGF01000109">
    <property type="protein sequence ID" value="KAE8946637.1"/>
    <property type="molecule type" value="Genomic_DNA"/>
</dbReference>
<dbReference type="Proteomes" id="UP000441208">
    <property type="component" value="Unassembled WGS sequence"/>
</dbReference>
<dbReference type="EMBL" id="QXGE01000186">
    <property type="protein sequence ID" value="KAE9320995.1"/>
    <property type="molecule type" value="Genomic_DNA"/>
</dbReference>
<keyword evidence="12" id="KW-1185">Reference proteome</keyword>
<dbReference type="Proteomes" id="UP000460718">
    <property type="component" value="Unassembled WGS sequence"/>
</dbReference>
<evidence type="ECO:0000313" key="20">
    <source>
        <dbReference type="Proteomes" id="UP000488956"/>
    </source>
</evidence>
<evidence type="ECO:0000313" key="2">
    <source>
        <dbReference type="EMBL" id="KAE9021670.1"/>
    </source>
</evidence>
<evidence type="ECO:0000313" key="16">
    <source>
        <dbReference type="Proteomes" id="UP000441208"/>
    </source>
</evidence>
<dbReference type="Proteomes" id="UP000488956">
    <property type="component" value="Unassembled WGS sequence"/>
</dbReference>
<dbReference type="Proteomes" id="UP000486351">
    <property type="component" value="Unassembled WGS sequence"/>
</dbReference>
<dbReference type="Proteomes" id="UP000437068">
    <property type="component" value="Unassembled WGS sequence"/>
</dbReference>
<evidence type="ECO:0000313" key="4">
    <source>
        <dbReference type="EMBL" id="KAE9126960.1"/>
    </source>
</evidence>
<dbReference type="Proteomes" id="UP000440367">
    <property type="component" value="Unassembled WGS sequence"/>
</dbReference>
<evidence type="ECO:0000313" key="9">
    <source>
        <dbReference type="EMBL" id="KAE9320995.1"/>
    </source>
</evidence>
<sequence length="74" mass="8022">MTSLYLTLSVGPAACSSPRNRSYRGVVSSRVPFPQLLARNARLIVLGSRCPSRKIHATTGCGSCSFYLNNDCKD</sequence>
<dbReference type="EMBL" id="QXFZ01000230">
    <property type="protein sequence ID" value="KAE9125691.1"/>
    <property type="molecule type" value="Genomic_DNA"/>
</dbReference>
<dbReference type="AlphaFoldDB" id="A0A6A3LTU6"/>
<gene>
    <name evidence="9" type="ORF">PF001_g5135</name>
    <name evidence="8" type="ORF">PF002_g2355</name>
    <name evidence="7" type="ORF">PF004_g5138</name>
    <name evidence="6" type="ORF">PF005_g5862</name>
    <name evidence="5" type="ORF">PF006_g5200</name>
    <name evidence="3" type="ORF">PF007_g6268</name>
    <name evidence="10" type="ORF">PF008_g4422</name>
    <name evidence="1" type="ORF">PF009_g3754</name>
    <name evidence="4" type="ORF">PF010_g5100</name>
    <name evidence="2" type="ORF">PF011_g4841</name>
</gene>
<evidence type="ECO:0000313" key="7">
    <source>
        <dbReference type="EMBL" id="KAE9245686.1"/>
    </source>
</evidence>
<dbReference type="EMBL" id="QXFW01000180">
    <property type="protein sequence ID" value="KAE9021670.1"/>
    <property type="molecule type" value="Genomic_DNA"/>
</dbReference>
<dbReference type="Proteomes" id="UP000433483">
    <property type="component" value="Unassembled WGS sequence"/>
</dbReference>
<dbReference type="Proteomes" id="UP000476176">
    <property type="component" value="Unassembled WGS sequence"/>
</dbReference>
<evidence type="ECO:0000313" key="17">
    <source>
        <dbReference type="Proteomes" id="UP000460718"/>
    </source>
</evidence>
<evidence type="ECO:0000313" key="15">
    <source>
        <dbReference type="Proteomes" id="UP000440732"/>
    </source>
</evidence>
<evidence type="ECO:0000313" key="8">
    <source>
        <dbReference type="EMBL" id="KAE9255429.1"/>
    </source>
</evidence>
<evidence type="ECO:0000313" key="1">
    <source>
        <dbReference type="EMBL" id="KAE8946637.1"/>
    </source>
</evidence>
<organism evidence="2 17">
    <name type="scientific">Phytophthora fragariae</name>
    <dbReference type="NCBI Taxonomy" id="53985"/>
    <lineage>
        <taxon>Eukaryota</taxon>
        <taxon>Sar</taxon>
        <taxon>Stramenopiles</taxon>
        <taxon>Oomycota</taxon>
        <taxon>Peronosporomycetes</taxon>
        <taxon>Peronosporales</taxon>
        <taxon>Peronosporaceae</taxon>
        <taxon>Phytophthora</taxon>
    </lineage>
</organism>
<accession>A0A6A3LTU6</accession>
<evidence type="ECO:0000313" key="10">
    <source>
        <dbReference type="EMBL" id="KAE9354631.1"/>
    </source>
</evidence>
<comment type="caution">
    <text evidence="2">The sequence shown here is derived from an EMBL/GenBank/DDBJ whole genome shotgun (WGS) entry which is preliminary data.</text>
</comment>
<evidence type="ECO:0000313" key="6">
    <source>
        <dbReference type="EMBL" id="KAE9224596.1"/>
    </source>
</evidence>
<evidence type="ECO:0000313" key="18">
    <source>
        <dbReference type="Proteomes" id="UP000476176"/>
    </source>
</evidence>
<evidence type="ECO:0000313" key="3">
    <source>
        <dbReference type="EMBL" id="KAE9125691.1"/>
    </source>
</evidence>
<evidence type="ECO:0000313" key="11">
    <source>
        <dbReference type="Proteomes" id="UP000429523"/>
    </source>
</evidence>
<dbReference type="Proteomes" id="UP000429523">
    <property type="component" value="Unassembled WGS sequence"/>
</dbReference>
<evidence type="ECO:0000313" key="14">
    <source>
        <dbReference type="Proteomes" id="UP000440367"/>
    </source>
</evidence>